<proteinExistence type="predicted"/>
<dbReference type="SUPFAM" id="SSF54665">
    <property type="entry name" value="CO dehydrogenase molybdoprotein N-domain-like"/>
    <property type="match status" value="1"/>
</dbReference>
<dbReference type="EMBL" id="JACGWZ010000001">
    <property type="protein sequence ID" value="MBA8823883.1"/>
    <property type="molecule type" value="Genomic_DNA"/>
</dbReference>
<dbReference type="Proteomes" id="UP000569329">
    <property type="component" value="Unassembled WGS sequence"/>
</dbReference>
<dbReference type="Gene3D" id="3.30.365.10">
    <property type="entry name" value="Aldehyde oxidase/xanthine dehydrogenase, molybdopterin binding domain"/>
    <property type="match status" value="1"/>
</dbReference>
<dbReference type="RefSeq" id="WP_182543098.1">
    <property type="nucleotide sequence ID" value="NZ_JACGWZ010000001.1"/>
</dbReference>
<evidence type="ECO:0000313" key="2">
    <source>
        <dbReference type="Proteomes" id="UP000569329"/>
    </source>
</evidence>
<sequence length="85" mass="9360">MIGIPCTWPVAEDIRLPEHLPVAVDEARFVGEAVAVVAATDQPARDALEHIDVDYEPLGTAVDVEDALRGGLTGLKEHRNDRRRY</sequence>
<dbReference type="AlphaFoldDB" id="A0A839DS27"/>
<dbReference type="InterPro" id="IPR036856">
    <property type="entry name" value="Ald_Oxase/Xan_DH_a/b_sf"/>
</dbReference>
<protein>
    <submittedName>
        <fullName evidence="1">CO/xanthine dehydrogenase Mo-binding subunit</fullName>
    </submittedName>
</protein>
<evidence type="ECO:0000313" key="1">
    <source>
        <dbReference type="EMBL" id="MBA8823883.1"/>
    </source>
</evidence>
<reference evidence="1 2" key="1">
    <citation type="submission" date="2020-07" db="EMBL/GenBank/DDBJ databases">
        <title>Sequencing the genomes of 1000 actinobacteria strains.</title>
        <authorList>
            <person name="Klenk H.-P."/>
        </authorList>
    </citation>
    <scope>NUCLEOTIDE SEQUENCE [LARGE SCALE GENOMIC DNA]</scope>
    <source>
        <strain evidence="1 2">DSM 45975</strain>
    </source>
</reference>
<accession>A0A839DS27</accession>
<name>A0A839DS27_9PSEU</name>
<organism evidence="1 2">
    <name type="scientific">Halosaccharopolyspora lacisalsi</name>
    <dbReference type="NCBI Taxonomy" id="1000566"/>
    <lineage>
        <taxon>Bacteria</taxon>
        <taxon>Bacillati</taxon>
        <taxon>Actinomycetota</taxon>
        <taxon>Actinomycetes</taxon>
        <taxon>Pseudonocardiales</taxon>
        <taxon>Pseudonocardiaceae</taxon>
        <taxon>Halosaccharopolyspora</taxon>
    </lineage>
</organism>
<dbReference type="Gene3D" id="3.90.1170.50">
    <property type="entry name" value="Aldehyde oxidase/xanthine dehydrogenase, a/b hammerhead"/>
    <property type="match status" value="1"/>
</dbReference>
<keyword evidence="2" id="KW-1185">Reference proteome</keyword>
<gene>
    <name evidence="1" type="ORF">FHX42_001212</name>
</gene>
<comment type="caution">
    <text evidence="1">The sequence shown here is derived from an EMBL/GenBank/DDBJ whole genome shotgun (WGS) entry which is preliminary data.</text>
</comment>